<dbReference type="EMBL" id="AZBU02000003">
    <property type="protein sequence ID" value="TKR86761.1"/>
    <property type="molecule type" value="Genomic_DNA"/>
</dbReference>
<name>A0A4U5NUD1_STECR</name>
<dbReference type="Pfam" id="PF02551">
    <property type="entry name" value="Acyl_CoA_thio"/>
    <property type="match status" value="1"/>
</dbReference>
<dbReference type="Proteomes" id="UP000298663">
    <property type="component" value="Unassembled WGS sequence"/>
</dbReference>
<dbReference type="CDD" id="cd03444">
    <property type="entry name" value="Thioesterase_II_repeat1"/>
    <property type="match status" value="1"/>
</dbReference>
<accession>A0A4U5NUD1</accession>
<evidence type="ECO:0000259" key="6">
    <source>
        <dbReference type="Pfam" id="PF13622"/>
    </source>
</evidence>
<evidence type="ECO:0008006" key="9">
    <source>
        <dbReference type="Google" id="ProtNLM"/>
    </source>
</evidence>
<dbReference type="CDD" id="cd03445">
    <property type="entry name" value="Thioesterase_II_repeat2"/>
    <property type="match status" value="1"/>
</dbReference>
<evidence type="ECO:0000259" key="5">
    <source>
        <dbReference type="Pfam" id="PF02551"/>
    </source>
</evidence>
<keyword evidence="4" id="KW-0443">Lipid metabolism</keyword>
<dbReference type="Gene3D" id="2.40.160.210">
    <property type="entry name" value="Acyl-CoA thioesterase, double hotdog domain"/>
    <property type="match status" value="1"/>
</dbReference>
<dbReference type="PANTHER" id="PTHR11066:SF48">
    <property type="entry name" value="ACYL-COA THIOESTERASE II"/>
    <property type="match status" value="1"/>
</dbReference>
<proteinExistence type="inferred from homology"/>
<comment type="caution">
    <text evidence="7">The sequence shown here is derived from an EMBL/GenBank/DDBJ whole genome shotgun (WGS) entry which is preliminary data.</text>
</comment>
<dbReference type="GO" id="GO:0009062">
    <property type="term" value="P:fatty acid catabolic process"/>
    <property type="evidence" value="ECO:0007669"/>
    <property type="project" value="TreeGrafter"/>
</dbReference>
<dbReference type="AlphaFoldDB" id="A0A4U5NUD1"/>
<dbReference type="SUPFAM" id="SSF54637">
    <property type="entry name" value="Thioesterase/thiol ester dehydrase-isomerase"/>
    <property type="match status" value="2"/>
</dbReference>
<evidence type="ECO:0000313" key="7">
    <source>
        <dbReference type="EMBL" id="TKR86761.1"/>
    </source>
</evidence>
<dbReference type="NCBIfam" id="TIGR00189">
    <property type="entry name" value="tesB"/>
    <property type="match status" value="1"/>
</dbReference>
<dbReference type="GO" id="GO:0005782">
    <property type="term" value="C:peroxisomal matrix"/>
    <property type="evidence" value="ECO:0007669"/>
    <property type="project" value="TreeGrafter"/>
</dbReference>
<dbReference type="PANTHER" id="PTHR11066">
    <property type="entry name" value="ACYL-COA THIOESTERASE"/>
    <property type="match status" value="1"/>
</dbReference>
<feature type="domain" description="Acyl-CoA thioesterase 2 C-terminal" evidence="5">
    <location>
        <begin position="233"/>
        <end position="333"/>
    </location>
</feature>
<reference evidence="7 8" key="1">
    <citation type="journal article" date="2015" name="Genome Biol.">
        <title>Comparative genomics of Steinernema reveals deeply conserved gene regulatory networks.</title>
        <authorList>
            <person name="Dillman A.R."/>
            <person name="Macchietto M."/>
            <person name="Porter C.F."/>
            <person name="Rogers A."/>
            <person name="Williams B."/>
            <person name="Antoshechkin I."/>
            <person name="Lee M.M."/>
            <person name="Goodwin Z."/>
            <person name="Lu X."/>
            <person name="Lewis E.E."/>
            <person name="Goodrich-Blair H."/>
            <person name="Stock S.P."/>
            <person name="Adams B.J."/>
            <person name="Sternberg P.W."/>
            <person name="Mortazavi A."/>
        </authorList>
    </citation>
    <scope>NUCLEOTIDE SEQUENCE [LARGE SCALE GENOMIC DNA]</scope>
    <source>
        <strain evidence="7 8">ALL</strain>
    </source>
</reference>
<gene>
    <name evidence="7" type="ORF">L596_011284</name>
</gene>
<dbReference type="InterPro" id="IPR025652">
    <property type="entry name" value="TesB_C"/>
</dbReference>
<comment type="subunit">
    <text evidence="2">Homotetramer.</text>
</comment>
<evidence type="ECO:0000256" key="3">
    <source>
        <dbReference type="ARBA" id="ARBA00022801"/>
    </source>
</evidence>
<evidence type="ECO:0000313" key="8">
    <source>
        <dbReference type="Proteomes" id="UP000298663"/>
    </source>
</evidence>
<comment type="similarity">
    <text evidence="1">Belongs to the C/M/P thioester hydrolase family.</text>
</comment>
<dbReference type="GO" id="GO:0006637">
    <property type="term" value="P:acyl-CoA metabolic process"/>
    <property type="evidence" value="ECO:0007669"/>
    <property type="project" value="InterPro"/>
</dbReference>
<reference evidence="7 8" key="2">
    <citation type="journal article" date="2019" name="G3 (Bethesda)">
        <title>Hybrid Assembly of the Genome of the Entomopathogenic Nematode Steinernema carpocapsae Identifies the X-Chromosome.</title>
        <authorList>
            <person name="Serra L."/>
            <person name="Macchietto M."/>
            <person name="Macias-Munoz A."/>
            <person name="McGill C.J."/>
            <person name="Rodriguez I.M."/>
            <person name="Rodriguez B."/>
            <person name="Murad R."/>
            <person name="Mortazavi A."/>
        </authorList>
    </citation>
    <scope>NUCLEOTIDE SEQUENCE [LARGE SCALE GENOMIC DNA]</scope>
    <source>
        <strain evidence="7 8">ALL</strain>
    </source>
</reference>
<feature type="domain" description="Acyl-CoA thioesterase-like N-terminal HotDog" evidence="6">
    <location>
        <begin position="74"/>
        <end position="150"/>
    </location>
</feature>
<evidence type="ECO:0000256" key="1">
    <source>
        <dbReference type="ARBA" id="ARBA00006538"/>
    </source>
</evidence>
<keyword evidence="3" id="KW-0378">Hydrolase</keyword>
<evidence type="ECO:0000256" key="2">
    <source>
        <dbReference type="ARBA" id="ARBA00011881"/>
    </source>
</evidence>
<dbReference type="InterPro" id="IPR003703">
    <property type="entry name" value="Acyl_CoA_thio"/>
</dbReference>
<evidence type="ECO:0000256" key="4">
    <source>
        <dbReference type="ARBA" id="ARBA00023098"/>
    </source>
</evidence>
<dbReference type="STRING" id="34508.A0A4U5NUD1"/>
<organism evidence="7 8">
    <name type="scientific">Steinernema carpocapsae</name>
    <name type="common">Entomopathogenic nematode</name>
    <dbReference type="NCBI Taxonomy" id="34508"/>
    <lineage>
        <taxon>Eukaryota</taxon>
        <taxon>Metazoa</taxon>
        <taxon>Ecdysozoa</taxon>
        <taxon>Nematoda</taxon>
        <taxon>Chromadorea</taxon>
        <taxon>Rhabditida</taxon>
        <taxon>Tylenchina</taxon>
        <taxon>Panagrolaimomorpha</taxon>
        <taxon>Strongyloidoidea</taxon>
        <taxon>Steinernematidae</taxon>
        <taxon>Steinernema</taxon>
    </lineage>
</organism>
<dbReference type="InterPro" id="IPR029069">
    <property type="entry name" value="HotDog_dom_sf"/>
</dbReference>
<dbReference type="OrthoDB" id="68328at2759"/>
<dbReference type="FunFam" id="2.40.160.210:FF:000001">
    <property type="entry name" value="Acyl-CoA thioesterase II"/>
    <property type="match status" value="1"/>
</dbReference>
<dbReference type="Pfam" id="PF13622">
    <property type="entry name" value="4HBT_3"/>
    <property type="match status" value="1"/>
</dbReference>
<dbReference type="InterPro" id="IPR049449">
    <property type="entry name" value="TesB_ACOT8-like_N"/>
</dbReference>
<dbReference type="GO" id="GO:0047617">
    <property type="term" value="F:fatty acyl-CoA hydrolase activity"/>
    <property type="evidence" value="ECO:0007669"/>
    <property type="project" value="InterPro"/>
</dbReference>
<keyword evidence="8" id="KW-1185">Reference proteome</keyword>
<dbReference type="InterPro" id="IPR042171">
    <property type="entry name" value="Acyl-CoA_hotdog"/>
</dbReference>
<protein>
    <recommendedName>
        <fullName evidence="9">Acyl-CoA thioesterase II domain-containing protein</fullName>
    </recommendedName>
</protein>
<sequence length="342" mass="38475">MASNSSAANTAHHEEIDDKKKVFENRVTVTCACSSSRAEDVKAGLVDTFLNLERVDANLFLGRHLLKGRKSLSTVYGGQVIGQALSAATKTVDETLVPHSLHSYFLEMGDVNKPILYMVDKLRDGKSFSTRIVKAVQDGRAIFSTQISFHKREISAVEHSDVMPDVSPPEELEDVRPLIEKALKEKELPPVSKALLSYKIKDLPAPFDRVFQFRPVDQDNFLMTNENAEPKSFFWLKAAEDIGDDPMLNYSIAAFISDSTMIETALMPHCSRGFIPSMVFSLDHCIWLHKPNFRVDEWMLYENYSPMAGGSRGFIQGRLWTRDGQLVMSTTQEALIRAPQKK</sequence>